<accession>A0A8J3A4Y6</accession>
<reference evidence="3 5" key="2">
    <citation type="submission" date="2020-02" db="EMBL/GenBank/DDBJ databases">
        <title>Genome sequence of Parvularcula flava strain NH6-79.</title>
        <authorList>
            <person name="Abdul Karim M.H."/>
            <person name="Lam M.Q."/>
            <person name="Chen S.J."/>
            <person name="Yahya A."/>
            <person name="Shahir S."/>
            <person name="Shamsir M.S."/>
            <person name="Chong C.S."/>
        </authorList>
    </citation>
    <scope>NUCLEOTIDE SEQUENCE [LARGE SCALE GENOMIC DNA]</scope>
    <source>
        <strain evidence="3 5">NH6-79</strain>
    </source>
</reference>
<name>A0A8J3A4Y6_9PROT</name>
<dbReference type="InterPro" id="IPR019080">
    <property type="entry name" value="YqaJ_viral_recombinase"/>
</dbReference>
<dbReference type="GO" id="GO:0004527">
    <property type="term" value="F:exonuclease activity"/>
    <property type="evidence" value="ECO:0007669"/>
    <property type="project" value="UniProtKB-KW"/>
</dbReference>
<evidence type="ECO:0000259" key="1">
    <source>
        <dbReference type="Pfam" id="PF09588"/>
    </source>
</evidence>
<organism evidence="2 4">
    <name type="scientific">Aquisalinus luteolus</name>
    <dbReference type="NCBI Taxonomy" id="1566827"/>
    <lineage>
        <taxon>Bacteria</taxon>
        <taxon>Pseudomonadati</taxon>
        <taxon>Pseudomonadota</taxon>
        <taxon>Alphaproteobacteria</taxon>
        <taxon>Parvularculales</taxon>
        <taxon>Parvularculaceae</taxon>
        <taxon>Aquisalinus</taxon>
    </lineage>
</organism>
<dbReference type="RefSeq" id="WP_155141896.1">
    <property type="nucleotide sequence ID" value="NZ_BMGZ01000003.1"/>
</dbReference>
<dbReference type="Proteomes" id="UP000621856">
    <property type="component" value="Unassembled WGS sequence"/>
</dbReference>
<dbReference type="PANTHER" id="PTHR46609">
    <property type="entry name" value="EXONUCLEASE, PHAGE-TYPE/RECB, C-TERMINAL DOMAIN-CONTAINING PROTEIN"/>
    <property type="match status" value="1"/>
</dbReference>
<dbReference type="InterPro" id="IPR011604">
    <property type="entry name" value="PDDEXK-like_dom_sf"/>
</dbReference>
<dbReference type="Gene3D" id="3.90.320.10">
    <property type="match status" value="1"/>
</dbReference>
<dbReference type="Pfam" id="PF09588">
    <property type="entry name" value="YqaJ"/>
    <property type="match status" value="1"/>
</dbReference>
<dbReference type="InterPro" id="IPR051703">
    <property type="entry name" value="NF-kappa-B_Signaling_Reg"/>
</dbReference>
<keyword evidence="2" id="KW-0269">Exonuclease</keyword>
<dbReference type="AlphaFoldDB" id="A0A8J3A4Y6"/>
<evidence type="ECO:0000313" key="3">
    <source>
        <dbReference type="EMBL" id="NHK29155.1"/>
    </source>
</evidence>
<dbReference type="SUPFAM" id="SSF52980">
    <property type="entry name" value="Restriction endonuclease-like"/>
    <property type="match status" value="1"/>
</dbReference>
<dbReference type="CDD" id="cd22343">
    <property type="entry name" value="PDDEXK_lambda_exonuclease-like"/>
    <property type="match status" value="1"/>
</dbReference>
<keyword evidence="2" id="KW-0378">Hydrolase</keyword>
<sequence>MEQRTEEWFSARAGKFTASRAGDLMNRNKNGSLPKAYHDLLTTLAVERLTGKCAPTFESAAMRHGNETESEAREAYSFDMGVSVEELAFQAHPDLANVSCSPDGLVGDLGLVEIKCPYSPTKHFEALREDAHAEEYKWQVQHQLLCFPDRQWVDLVSYDNRFPAHLQLAIKRIERDDKMQADLVEAIAIADAAIDEMIAAMQSSEAA</sequence>
<dbReference type="NCBIfam" id="TIGR03033">
    <property type="entry name" value="phage_rel_nuc"/>
    <property type="match status" value="1"/>
</dbReference>
<keyword evidence="2" id="KW-0540">Nuclease</keyword>
<dbReference type="EMBL" id="VCJR02000003">
    <property type="protein sequence ID" value="NHK29155.1"/>
    <property type="molecule type" value="Genomic_DNA"/>
</dbReference>
<protein>
    <submittedName>
        <fullName evidence="2">Exonuclease</fullName>
    </submittedName>
    <submittedName>
        <fullName evidence="3">YqaJ viral recombinase family protein</fullName>
    </submittedName>
</protein>
<reference evidence="2" key="1">
    <citation type="journal article" date="2014" name="Int. J. Syst. Evol. Microbiol.">
        <title>Complete genome sequence of Corynebacterium casei LMG S-19264T (=DSM 44701T), isolated from a smear-ripened cheese.</title>
        <authorList>
            <consortium name="US DOE Joint Genome Institute (JGI-PGF)"/>
            <person name="Walter F."/>
            <person name="Albersmeier A."/>
            <person name="Kalinowski J."/>
            <person name="Ruckert C."/>
        </authorList>
    </citation>
    <scope>NUCLEOTIDE SEQUENCE</scope>
    <source>
        <strain evidence="2">CGMCC 1.14984</strain>
    </source>
</reference>
<evidence type="ECO:0000313" key="4">
    <source>
        <dbReference type="Proteomes" id="UP000621856"/>
    </source>
</evidence>
<evidence type="ECO:0000313" key="2">
    <source>
        <dbReference type="EMBL" id="GGI00137.1"/>
    </source>
</evidence>
<dbReference type="InterPro" id="IPR011335">
    <property type="entry name" value="Restrct_endonuc-II-like"/>
</dbReference>
<comment type="caution">
    <text evidence="2">The sequence shown here is derived from an EMBL/GenBank/DDBJ whole genome shotgun (WGS) entry which is preliminary data.</text>
</comment>
<dbReference type="Proteomes" id="UP000818603">
    <property type="component" value="Unassembled WGS sequence"/>
</dbReference>
<reference evidence="2" key="3">
    <citation type="submission" date="2020-09" db="EMBL/GenBank/DDBJ databases">
        <authorList>
            <person name="Sun Q."/>
            <person name="Zhou Y."/>
        </authorList>
    </citation>
    <scope>NUCLEOTIDE SEQUENCE</scope>
    <source>
        <strain evidence="2">CGMCC 1.14984</strain>
    </source>
</reference>
<dbReference type="InterPro" id="IPR017482">
    <property type="entry name" value="Lambda-type_endonuclease"/>
</dbReference>
<feature type="domain" description="YqaJ viral recombinase" evidence="1">
    <location>
        <begin position="7"/>
        <end position="146"/>
    </location>
</feature>
<dbReference type="EMBL" id="BMGZ01000003">
    <property type="protein sequence ID" value="GGI00137.1"/>
    <property type="molecule type" value="Genomic_DNA"/>
</dbReference>
<keyword evidence="5" id="KW-1185">Reference proteome</keyword>
<dbReference type="PANTHER" id="PTHR46609:SF8">
    <property type="entry name" value="YQAJ VIRAL RECOMBINASE DOMAIN-CONTAINING PROTEIN"/>
    <property type="match status" value="1"/>
</dbReference>
<evidence type="ECO:0000313" key="5">
    <source>
        <dbReference type="Proteomes" id="UP000818603"/>
    </source>
</evidence>
<gene>
    <name evidence="3" type="ORF">FF098_014640</name>
    <name evidence="2" type="ORF">GCM10011355_27720</name>
</gene>
<proteinExistence type="predicted"/>